<organism evidence="1 2">
    <name type="scientific">Neoroseomonas alkaliterrae</name>
    <dbReference type="NCBI Taxonomy" id="1452450"/>
    <lineage>
        <taxon>Bacteria</taxon>
        <taxon>Pseudomonadati</taxon>
        <taxon>Pseudomonadota</taxon>
        <taxon>Alphaproteobacteria</taxon>
        <taxon>Acetobacterales</taxon>
        <taxon>Acetobacteraceae</taxon>
        <taxon>Neoroseomonas</taxon>
    </lineage>
</organism>
<reference evidence="1 2" key="1">
    <citation type="submission" date="2020-08" db="EMBL/GenBank/DDBJ databases">
        <title>Genomic Encyclopedia of Type Strains, Phase IV (KMG-IV): sequencing the most valuable type-strain genomes for metagenomic binning, comparative biology and taxonomic classification.</title>
        <authorList>
            <person name="Goeker M."/>
        </authorList>
    </citation>
    <scope>NUCLEOTIDE SEQUENCE [LARGE SCALE GENOMIC DNA]</scope>
    <source>
        <strain evidence="1 2">DSM 25895</strain>
    </source>
</reference>
<accession>A0A840XJ84</accession>
<proteinExistence type="predicted"/>
<name>A0A840XJ84_9PROT</name>
<protein>
    <submittedName>
        <fullName evidence="1">Uncharacterized protein</fullName>
    </submittedName>
</protein>
<dbReference type="AlphaFoldDB" id="A0A840XJ84"/>
<dbReference type="RefSeq" id="WP_184481485.1">
    <property type="nucleotide sequence ID" value="NZ_JAAEDJ010000024.1"/>
</dbReference>
<evidence type="ECO:0000313" key="1">
    <source>
        <dbReference type="EMBL" id="MBB5688645.1"/>
    </source>
</evidence>
<keyword evidence="2" id="KW-1185">Reference proteome</keyword>
<dbReference type="Proteomes" id="UP000562254">
    <property type="component" value="Unassembled WGS sequence"/>
</dbReference>
<evidence type="ECO:0000313" key="2">
    <source>
        <dbReference type="Proteomes" id="UP000562254"/>
    </source>
</evidence>
<comment type="caution">
    <text evidence="1">The sequence shown here is derived from an EMBL/GenBank/DDBJ whole genome shotgun (WGS) entry which is preliminary data.</text>
</comment>
<gene>
    <name evidence="1" type="ORF">FHS88_000761</name>
</gene>
<dbReference type="EMBL" id="JACIJE010000002">
    <property type="protein sequence ID" value="MBB5688645.1"/>
    <property type="molecule type" value="Genomic_DNA"/>
</dbReference>
<sequence>MAAAAFCAATLPAAAEAPRAVLDAVQRLAPTTALEAPLRAAPCAFAAEARHLGALPSNLPWARLHATVLFDGLPGLAPGHRAVVLRPTRELLARAATRQRIAQGGISLHGPALERLAEDAPAPAYLALHVAPSVAVPETCVAPAARQTG</sequence>